<dbReference type="AlphaFoldDB" id="A0A5A7PZ24"/>
<sequence>MQHEKELLTLRFNRMNSVRVEYALWSIEGPKPQRPSTPAPKSYDRRTARLSRTRLKKRRAPSQFTTLPTNGRGVGEGEPTENPNRCSDPFIVHSLGLGMNETNQKCFKRSRETDRSATTRTRVGGVLSVSYHLENGDSRTGKSDTRHL</sequence>
<feature type="compositionally biased region" description="Basic residues" evidence="1">
    <location>
        <begin position="48"/>
        <end position="60"/>
    </location>
</feature>
<name>A0A5A7PZ24_STRAF</name>
<evidence type="ECO:0000256" key="1">
    <source>
        <dbReference type="SAM" id="MobiDB-lite"/>
    </source>
</evidence>
<keyword evidence="3" id="KW-1185">Reference proteome</keyword>
<dbReference type="EMBL" id="BKCP01005461">
    <property type="protein sequence ID" value="GER38149.1"/>
    <property type="molecule type" value="Genomic_DNA"/>
</dbReference>
<proteinExistence type="predicted"/>
<dbReference type="OrthoDB" id="10563071at2759"/>
<gene>
    <name evidence="2" type="ORF">STAS_14617</name>
</gene>
<evidence type="ECO:0000313" key="2">
    <source>
        <dbReference type="EMBL" id="GER38149.1"/>
    </source>
</evidence>
<reference evidence="3" key="1">
    <citation type="journal article" date="2019" name="Curr. Biol.">
        <title>Genome Sequence of Striga asiatica Provides Insight into the Evolution of Plant Parasitism.</title>
        <authorList>
            <person name="Yoshida S."/>
            <person name="Kim S."/>
            <person name="Wafula E.K."/>
            <person name="Tanskanen J."/>
            <person name="Kim Y.M."/>
            <person name="Honaas L."/>
            <person name="Yang Z."/>
            <person name="Spallek T."/>
            <person name="Conn C.E."/>
            <person name="Ichihashi Y."/>
            <person name="Cheong K."/>
            <person name="Cui S."/>
            <person name="Der J.P."/>
            <person name="Gundlach H."/>
            <person name="Jiao Y."/>
            <person name="Hori C."/>
            <person name="Ishida J.K."/>
            <person name="Kasahara H."/>
            <person name="Kiba T."/>
            <person name="Kim M.S."/>
            <person name="Koo N."/>
            <person name="Laohavisit A."/>
            <person name="Lee Y.H."/>
            <person name="Lumba S."/>
            <person name="McCourt P."/>
            <person name="Mortimer J.C."/>
            <person name="Mutuku J.M."/>
            <person name="Nomura T."/>
            <person name="Sasaki-Sekimoto Y."/>
            <person name="Seto Y."/>
            <person name="Wang Y."/>
            <person name="Wakatake T."/>
            <person name="Sakakibara H."/>
            <person name="Demura T."/>
            <person name="Yamaguchi S."/>
            <person name="Yoneyama K."/>
            <person name="Manabe R.I."/>
            <person name="Nelson D.C."/>
            <person name="Schulman A.H."/>
            <person name="Timko M.P."/>
            <person name="dePamphilis C.W."/>
            <person name="Choi D."/>
            <person name="Shirasu K."/>
        </authorList>
    </citation>
    <scope>NUCLEOTIDE SEQUENCE [LARGE SCALE GENOMIC DNA]</scope>
    <source>
        <strain evidence="3">cv. UVA1</strain>
    </source>
</reference>
<organism evidence="2 3">
    <name type="scientific">Striga asiatica</name>
    <name type="common">Asiatic witchweed</name>
    <name type="synonym">Buchnera asiatica</name>
    <dbReference type="NCBI Taxonomy" id="4170"/>
    <lineage>
        <taxon>Eukaryota</taxon>
        <taxon>Viridiplantae</taxon>
        <taxon>Streptophyta</taxon>
        <taxon>Embryophyta</taxon>
        <taxon>Tracheophyta</taxon>
        <taxon>Spermatophyta</taxon>
        <taxon>Magnoliopsida</taxon>
        <taxon>eudicotyledons</taxon>
        <taxon>Gunneridae</taxon>
        <taxon>Pentapetalae</taxon>
        <taxon>asterids</taxon>
        <taxon>lamiids</taxon>
        <taxon>Lamiales</taxon>
        <taxon>Orobanchaceae</taxon>
        <taxon>Buchnereae</taxon>
        <taxon>Striga</taxon>
    </lineage>
</organism>
<accession>A0A5A7PZ24</accession>
<comment type="caution">
    <text evidence="2">The sequence shown here is derived from an EMBL/GenBank/DDBJ whole genome shotgun (WGS) entry which is preliminary data.</text>
</comment>
<protein>
    <submittedName>
        <fullName evidence="2">Ypt/Rab-GAP domain of gyp1p superfamily protein</fullName>
    </submittedName>
</protein>
<feature type="region of interest" description="Disordered" evidence="1">
    <location>
        <begin position="28"/>
        <end position="89"/>
    </location>
</feature>
<dbReference type="Proteomes" id="UP000325081">
    <property type="component" value="Unassembled WGS sequence"/>
</dbReference>
<evidence type="ECO:0000313" key="3">
    <source>
        <dbReference type="Proteomes" id="UP000325081"/>
    </source>
</evidence>